<feature type="region of interest" description="Disordered" evidence="1">
    <location>
        <begin position="1"/>
        <end position="25"/>
    </location>
</feature>
<evidence type="ECO:0000313" key="3">
    <source>
        <dbReference type="Proteomes" id="UP000070449"/>
    </source>
</evidence>
<sequence length="265" mass="30502">MLETLNTQTGEQVGRPDGLTASGVDSNNENRAWYLEGKKVRFDTQTELTSFQRGPRDYLPQEDRPSCLPVAMMNALEALRIKDTHRRLFNHYLTQNEFIDDFGSYIHSFDPTGIARFYKNQDPNTIDATTYKRVTMSLINDNHWGTSLLQTRVALANLFNATEREEDVLNFAGILLPLISVNSVVVANIKYGEFMYELNEVDADASLHAVLIDSYRMDQSGHYELRIIDSNFPFRRAEIWVPIEWLFDRAELSKMIHISTREVAI</sequence>
<protein>
    <submittedName>
        <fullName evidence="2">Uncharacterized protein</fullName>
    </submittedName>
</protein>
<dbReference type="Proteomes" id="UP000070449">
    <property type="component" value="Unassembled WGS sequence"/>
</dbReference>
<dbReference type="EMBL" id="JYPD01000012">
    <property type="protein sequence ID" value="KXK09780.1"/>
    <property type="molecule type" value="Genomic_DNA"/>
</dbReference>
<dbReference type="AlphaFoldDB" id="A0A136KK58"/>
<evidence type="ECO:0000256" key="1">
    <source>
        <dbReference type="SAM" id="MobiDB-lite"/>
    </source>
</evidence>
<reference evidence="2 3" key="1">
    <citation type="submission" date="2015-02" db="EMBL/GenBank/DDBJ databases">
        <title>Improved understanding of the partial-nitritation anammox process through 23 genomes representing the majority of the microbial community.</title>
        <authorList>
            <person name="Speth D.R."/>
            <person name="In T Zandt M."/>
            <person name="Guerrero Cruz S."/>
            <person name="Jetten M.S."/>
            <person name="Dutilh B.E."/>
        </authorList>
    </citation>
    <scope>NUCLEOTIDE SEQUENCE [LARGE SCALE GENOMIC DNA]</scope>
    <source>
        <strain evidence="2">OLB21</strain>
    </source>
</reference>
<accession>A0A136KK58</accession>
<comment type="caution">
    <text evidence="2">The sequence shown here is derived from an EMBL/GenBank/DDBJ whole genome shotgun (WGS) entry which is preliminary data.</text>
</comment>
<gene>
    <name evidence="2" type="ORF">UZ20_WS6002000348</name>
</gene>
<organism evidence="2 3">
    <name type="scientific">candidate division WS6 bacterium OLB21</name>
    <dbReference type="NCBI Taxonomy" id="1617427"/>
    <lineage>
        <taxon>Bacteria</taxon>
        <taxon>Candidatus Dojkabacteria</taxon>
    </lineage>
</organism>
<feature type="compositionally biased region" description="Polar residues" evidence="1">
    <location>
        <begin position="1"/>
        <end position="11"/>
    </location>
</feature>
<evidence type="ECO:0000313" key="2">
    <source>
        <dbReference type="EMBL" id="KXK09780.1"/>
    </source>
</evidence>
<name>A0A136KK58_9BACT</name>
<proteinExistence type="predicted"/>